<evidence type="ECO:0000313" key="3">
    <source>
        <dbReference type="Proteomes" id="UP001165122"/>
    </source>
</evidence>
<reference evidence="3" key="1">
    <citation type="journal article" date="2023" name="Commun. Biol.">
        <title>Genome analysis of Parmales, the sister group of diatoms, reveals the evolutionary specialization of diatoms from phago-mixotrophs to photoautotrophs.</title>
        <authorList>
            <person name="Ban H."/>
            <person name="Sato S."/>
            <person name="Yoshikawa S."/>
            <person name="Yamada K."/>
            <person name="Nakamura Y."/>
            <person name="Ichinomiya M."/>
            <person name="Sato N."/>
            <person name="Blanc-Mathieu R."/>
            <person name="Endo H."/>
            <person name="Kuwata A."/>
            <person name="Ogata H."/>
        </authorList>
    </citation>
    <scope>NUCLEOTIDE SEQUENCE [LARGE SCALE GENOMIC DNA]</scope>
    <source>
        <strain evidence="3">NIES 3700</strain>
    </source>
</reference>
<dbReference type="Proteomes" id="UP001165122">
    <property type="component" value="Unassembled WGS sequence"/>
</dbReference>
<feature type="region of interest" description="Disordered" evidence="1">
    <location>
        <begin position="46"/>
        <end position="126"/>
    </location>
</feature>
<dbReference type="AlphaFoldDB" id="A0A9W7KSV1"/>
<dbReference type="EMBL" id="BRXW01000148">
    <property type="protein sequence ID" value="GMI10352.1"/>
    <property type="molecule type" value="Genomic_DNA"/>
</dbReference>
<sequence>MKLCFTPSAPEEERREFVESLEITGEEKRGFIKDLEITGKLTEAVYVGKPDEVPSDETNDDDADADTDAIVLQDDGGSNEHTSPPPPPNPGDPADDQEEEEVQNPLQQGSESAGIELREKEKTPKT</sequence>
<dbReference type="OrthoDB" id="10609812at2759"/>
<protein>
    <submittedName>
        <fullName evidence="2">Uncharacterized protein</fullName>
    </submittedName>
</protein>
<feature type="compositionally biased region" description="Acidic residues" evidence="1">
    <location>
        <begin position="93"/>
        <end position="102"/>
    </location>
</feature>
<proteinExistence type="predicted"/>
<evidence type="ECO:0000313" key="2">
    <source>
        <dbReference type="EMBL" id="GMI10352.1"/>
    </source>
</evidence>
<accession>A0A9W7KSV1</accession>
<comment type="caution">
    <text evidence="2">The sequence shown here is derived from an EMBL/GenBank/DDBJ whole genome shotgun (WGS) entry which is preliminary data.</text>
</comment>
<organism evidence="2 3">
    <name type="scientific">Triparma laevis f. longispina</name>
    <dbReference type="NCBI Taxonomy" id="1714387"/>
    <lineage>
        <taxon>Eukaryota</taxon>
        <taxon>Sar</taxon>
        <taxon>Stramenopiles</taxon>
        <taxon>Ochrophyta</taxon>
        <taxon>Bolidophyceae</taxon>
        <taxon>Parmales</taxon>
        <taxon>Triparmaceae</taxon>
        <taxon>Triparma</taxon>
    </lineage>
</organism>
<evidence type="ECO:0000256" key="1">
    <source>
        <dbReference type="SAM" id="MobiDB-lite"/>
    </source>
</evidence>
<gene>
    <name evidence="2" type="ORF">TrLO_g9875</name>
</gene>
<feature type="compositionally biased region" description="Acidic residues" evidence="1">
    <location>
        <begin position="53"/>
        <end position="67"/>
    </location>
</feature>
<keyword evidence="3" id="KW-1185">Reference proteome</keyword>
<name>A0A9W7KSV1_9STRA</name>
<feature type="compositionally biased region" description="Basic and acidic residues" evidence="1">
    <location>
        <begin position="116"/>
        <end position="126"/>
    </location>
</feature>